<dbReference type="Proteomes" id="UP000175993">
    <property type="component" value="Unassembled WGS sequence"/>
</dbReference>
<comment type="caution">
    <text evidence="1">The sequence shown here is derived from an EMBL/GenBank/DDBJ whole genome shotgun (WGS) entry which is preliminary data.</text>
</comment>
<evidence type="ECO:0000313" key="2">
    <source>
        <dbReference type="Proteomes" id="UP000175993"/>
    </source>
</evidence>
<dbReference type="EMBL" id="MBEV02000003">
    <property type="protein sequence ID" value="MUP04533.1"/>
    <property type="molecule type" value="Genomic_DNA"/>
</dbReference>
<proteinExistence type="predicted"/>
<organism evidence="1 2">
    <name type="scientific">Agrobacterium vitis</name>
    <name type="common">Rhizobium vitis</name>
    <dbReference type="NCBI Taxonomy" id="373"/>
    <lineage>
        <taxon>Bacteria</taxon>
        <taxon>Pseudomonadati</taxon>
        <taxon>Pseudomonadota</taxon>
        <taxon>Alphaproteobacteria</taxon>
        <taxon>Hyphomicrobiales</taxon>
        <taxon>Rhizobiaceae</taxon>
        <taxon>Rhizobium/Agrobacterium group</taxon>
        <taxon>Agrobacterium</taxon>
    </lineage>
</organism>
<protein>
    <submittedName>
        <fullName evidence="1">Uncharacterized protein</fullName>
    </submittedName>
</protein>
<dbReference type="AlphaFoldDB" id="A0ABD6G9P5"/>
<evidence type="ECO:0000313" key="1">
    <source>
        <dbReference type="EMBL" id="MUP04533.1"/>
    </source>
</evidence>
<name>A0ABD6G9P5_AGRVI</name>
<sequence>MRKNIRPFDADPYHSFERRSVYGNYAGELDIKIKRGDRLYVCEEHYRYGHWETAEAARTKQGRQKWHFVEDSPEIHFEAPEVFRKGRHHHDPATPAWHKRLGRFMFRKHSRLTLVITDVRVMRMQDITDADAIAEGATYRLECRGDALEDIGWSMDWGPVDSGKVLDIDHCLSTAGGAFLNYFHTLNKFPKKYGDDPSMWPNPWVAAYTFRVIKSNIDRVSS</sequence>
<accession>A0ABD6G9P5</accession>
<reference evidence="1 2" key="1">
    <citation type="submission" date="2019-11" db="EMBL/GenBank/DDBJ databases">
        <title>Whole-genome sequencing of Allorhizobium vitis.</title>
        <authorList>
            <person name="Gan H.M."/>
            <person name="Savka M.A."/>
        </authorList>
    </citation>
    <scope>NUCLEOTIDE SEQUENCE [LARGE SCALE GENOMIC DNA]</scope>
    <source>
        <strain evidence="1 2">AB4</strain>
    </source>
</reference>
<gene>
    <name evidence="1" type="ORF">BBI04_006850</name>
</gene>